<evidence type="ECO:0000313" key="3">
    <source>
        <dbReference type="EMBL" id="UJO14790.1"/>
    </source>
</evidence>
<dbReference type="RefSeq" id="XP_047759156.1">
    <property type="nucleotide sequence ID" value="XM_047907714.1"/>
</dbReference>
<evidence type="ECO:0000313" key="4">
    <source>
        <dbReference type="Proteomes" id="UP000756132"/>
    </source>
</evidence>
<sequence length="238" mass="26809">MLATSETERQQREAANSQTPLGKLPGELRNRIWYLVLPTGGVVNTRSDDRFTSSESVDCEIEMEYHDCSNPNITEVCRSIREETLGIYYGSNTFVLHLDRAQDCRTCTVDDDESCTLIVAEAKYWIRSRSNPAIEALRTLYLMLPPWEPDPDENGHPREHDGYCRTLVRVDWVSQKSKLWPICNACTVCRVDLDLKLLGVPGTVEVCTGIAASFPGTKAAKLVKLVTEVKEALRDDLQ</sequence>
<feature type="domain" description="2EXR" evidence="2">
    <location>
        <begin position="23"/>
        <end position="90"/>
    </location>
</feature>
<evidence type="ECO:0000259" key="2">
    <source>
        <dbReference type="Pfam" id="PF20150"/>
    </source>
</evidence>
<gene>
    <name evidence="3" type="ORF">CLAFUR5_08566</name>
</gene>
<keyword evidence="4" id="KW-1185">Reference proteome</keyword>
<reference evidence="3" key="1">
    <citation type="submission" date="2021-12" db="EMBL/GenBank/DDBJ databases">
        <authorList>
            <person name="Zaccaron A."/>
            <person name="Stergiopoulos I."/>
        </authorList>
    </citation>
    <scope>NUCLEOTIDE SEQUENCE</scope>
    <source>
        <strain evidence="3">Race5_Kim</strain>
    </source>
</reference>
<proteinExistence type="predicted"/>
<feature type="region of interest" description="Disordered" evidence="1">
    <location>
        <begin position="1"/>
        <end position="23"/>
    </location>
</feature>
<dbReference type="Pfam" id="PF20150">
    <property type="entry name" value="2EXR"/>
    <property type="match status" value="1"/>
</dbReference>
<dbReference type="PANTHER" id="PTHR42085">
    <property type="entry name" value="F-BOX DOMAIN-CONTAINING PROTEIN"/>
    <property type="match status" value="1"/>
</dbReference>
<name>A0A9Q8P653_PASFU</name>
<dbReference type="InterPro" id="IPR038883">
    <property type="entry name" value="AN11006-like"/>
</dbReference>
<dbReference type="InterPro" id="IPR045518">
    <property type="entry name" value="2EXR"/>
</dbReference>
<protein>
    <recommendedName>
        <fullName evidence="2">2EXR domain-containing protein</fullName>
    </recommendedName>
</protein>
<evidence type="ECO:0000256" key="1">
    <source>
        <dbReference type="SAM" id="MobiDB-lite"/>
    </source>
</evidence>
<dbReference type="GeneID" id="71988444"/>
<dbReference type="KEGG" id="ffu:CLAFUR5_08566"/>
<dbReference type="AlphaFoldDB" id="A0A9Q8P653"/>
<dbReference type="OrthoDB" id="2951834at2759"/>
<dbReference type="EMBL" id="CP090165">
    <property type="protein sequence ID" value="UJO14790.1"/>
    <property type="molecule type" value="Genomic_DNA"/>
</dbReference>
<dbReference type="Proteomes" id="UP000756132">
    <property type="component" value="Chromosome 3"/>
</dbReference>
<feature type="compositionally biased region" description="Basic and acidic residues" evidence="1">
    <location>
        <begin position="1"/>
        <end position="12"/>
    </location>
</feature>
<accession>A0A9Q8P653</accession>
<reference evidence="3" key="2">
    <citation type="journal article" date="2022" name="Microb. Genom.">
        <title>A chromosome-scale genome assembly of the tomato pathogen Cladosporium fulvum reveals a compartmentalized genome architecture and the presence of a dispensable chromosome.</title>
        <authorList>
            <person name="Zaccaron A.Z."/>
            <person name="Chen L.H."/>
            <person name="Samaras A."/>
            <person name="Stergiopoulos I."/>
        </authorList>
    </citation>
    <scope>NUCLEOTIDE SEQUENCE</scope>
    <source>
        <strain evidence="3">Race5_Kim</strain>
    </source>
</reference>
<organism evidence="3 4">
    <name type="scientific">Passalora fulva</name>
    <name type="common">Tomato leaf mold</name>
    <name type="synonym">Cladosporium fulvum</name>
    <dbReference type="NCBI Taxonomy" id="5499"/>
    <lineage>
        <taxon>Eukaryota</taxon>
        <taxon>Fungi</taxon>
        <taxon>Dikarya</taxon>
        <taxon>Ascomycota</taxon>
        <taxon>Pezizomycotina</taxon>
        <taxon>Dothideomycetes</taxon>
        <taxon>Dothideomycetidae</taxon>
        <taxon>Mycosphaerellales</taxon>
        <taxon>Mycosphaerellaceae</taxon>
        <taxon>Fulvia</taxon>
    </lineage>
</organism>
<dbReference type="PANTHER" id="PTHR42085:SF1">
    <property type="entry name" value="F-BOX DOMAIN-CONTAINING PROTEIN"/>
    <property type="match status" value="1"/>
</dbReference>